<gene>
    <name evidence="3" type="ORF">C4K68_07930</name>
</gene>
<organism evidence="3 4">
    <name type="scientific">Proteobacteria bacterium 228</name>
    <dbReference type="NCBI Taxonomy" id="2083153"/>
    <lineage>
        <taxon>Bacteria</taxon>
        <taxon>Pseudomonadati</taxon>
        <taxon>Pseudomonadota</taxon>
    </lineage>
</organism>
<dbReference type="Pfam" id="PF07859">
    <property type="entry name" value="Abhydrolase_3"/>
    <property type="match status" value="1"/>
</dbReference>
<evidence type="ECO:0000259" key="2">
    <source>
        <dbReference type="Pfam" id="PF07859"/>
    </source>
</evidence>
<dbReference type="Proteomes" id="UP000238196">
    <property type="component" value="Unassembled WGS sequence"/>
</dbReference>
<reference evidence="3 4" key="1">
    <citation type="submission" date="2018-02" db="EMBL/GenBank/DDBJ databases">
        <title>novel marine gammaproteobacteria from coastal saline agro ecosystem.</title>
        <authorList>
            <person name="Krishnan R."/>
            <person name="Ramesh Kumar N."/>
        </authorList>
    </citation>
    <scope>NUCLEOTIDE SEQUENCE [LARGE SCALE GENOMIC DNA]</scope>
    <source>
        <strain evidence="3 4">228</strain>
    </source>
</reference>
<protein>
    <submittedName>
        <fullName evidence="3">Alpha/beta hydrolase</fullName>
    </submittedName>
</protein>
<sequence>MSAELAAQIRAAGNDLPAISALYREQLEKQDRRGVMLHQNVPYGEHQRQVLDVYQPDHEQPPVDGWPTVVFFHGGGFIRGNKEHRQNLGWFLAQQGWVAVLANYRLAPETRWPGGAEDVVSVWQWARQQGSNYGVKHDRIVLMGESAGAAHVATASLRTELQPEDWQISGAVLLSGPYNARLEGLARQQLGIATPDPRNEAYFGEDRQQWDKAATVDHISAKPFPLLVSFTELDLLQMQVQAGELFARLVSQYGFQPELRCVPRHNHFSQGYSFGTEDDSVSAPLMRFLTSVV</sequence>
<dbReference type="InterPro" id="IPR050300">
    <property type="entry name" value="GDXG_lipolytic_enzyme"/>
</dbReference>
<accession>A0A2S5KTX3</accession>
<dbReference type="SUPFAM" id="SSF53474">
    <property type="entry name" value="alpha/beta-Hydrolases"/>
    <property type="match status" value="1"/>
</dbReference>
<dbReference type="InterPro" id="IPR029058">
    <property type="entry name" value="AB_hydrolase_fold"/>
</dbReference>
<dbReference type="GO" id="GO:0016787">
    <property type="term" value="F:hydrolase activity"/>
    <property type="evidence" value="ECO:0007669"/>
    <property type="project" value="UniProtKB-KW"/>
</dbReference>
<proteinExistence type="predicted"/>
<name>A0A2S5KTX3_9PROT</name>
<dbReference type="OrthoDB" id="9771666at2"/>
<dbReference type="PANTHER" id="PTHR48081:SF33">
    <property type="entry name" value="KYNURENINE FORMAMIDASE"/>
    <property type="match status" value="1"/>
</dbReference>
<dbReference type="Gene3D" id="3.40.50.1820">
    <property type="entry name" value="alpha/beta hydrolase"/>
    <property type="match status" value="1"/>
</dbReference>
<feature type="domain" description="Alpha/beta hydrolase fold-3" evidence="2">
    <location>
        <begin position="69"/>
        <end position="267"/>
    </location>
</feature>
<dbReference type="InterPro" id="IPR013094">
    <property type="entry name" value="AB_hydrolase_3"/>
</dbReference>
<dbReference type="AlphaFoldDB" id="A0A2S5KTX3"/>
<dbReference type="EMBL" id="PRLP01000023">
    <property type="protein sequence ID" value="PPC77969.1"/>
    <property type="molecule type" value="Genomic_DNA"/>
</dbReference>
<dbReference type="PANTHER" id="PTHR48081">
    <property type="entry name" value="AB HYDROLASE SUPERFAMILY PROTEIN C4A8.06C"/>
    <property type="match status" value="1"/>
</dbReference>
<evidence type="ECO:0000256" key="1">
    <source>
        <dbReference type="ARBA" id="ARBA00022801"/>
    </source>
</evidence>
<comment type="caution">
    <text evidence="3">The sequence shown here is derived from an EMBL/GenBank/DDBJ whole genome shotgun (WGS) entry which is preliminary data.</text>
</comment>
<evidence type="ECO:0000313" key="4">
    <source>
        <dbReference type="Proteomes" id="UP000238196"/>
    </source>
</evidence>
<keyword evidence="1 3" id="KW-0378">Hydrolase</keyword>
<evidence type="ECO:0000313" key="3">
    <source>
        <dbReference type="EMBL" id="PPC77969.1"/>
    </source>
</evidence>